<proteinExistence type="predicted"/>
<evidence type="ECO:0000256" key="2">
    <source>
        <dbReference type="SAM" id="SignalP"/>
    </source>
</evidence>
<comment type="caution">
    <text evidence="3">The sequence shown here is derived from an EMBL/GenBank/DDBJ whole genome shotgun (WGS) entry which is preliminary data.</text>
</comment>
<organism evidence="3 4">
    <name type="scientific">Rotaria sordida</name>
    <dbReference type="NCBI Taxonomy" id="392033"/>
    <lineage>
        <taxon>Eukaryota</taxon>
        <taxon>Metazoa</taxon>
        <taxon>Spiralia</taxon>
        <taxon>Gnathifera</taxon>
        <taxon>Rotifera</taxon>
        <taxon>Eurotatoria</taxon>
        <taxon>Bdelloidea</taxon>
        <taxon>Philodinida</taxon>
        <taxon>Philodinidae</taxon>
        <taxon>Rotaria</taxon>
    </lineage>
</organism>
<evidence type="ECO:0000313" key="3">
    <source>
        <dbReference type="EMBL" id="CAF1117670.1"/>
    </source>
</evidence>
<keyword evidence="1" id="KW-0812">Transmembrane</keyword>
<keyword evidence="2" id="KW-0732">Signal</keyword>
<reference evidence="3" key="1">
    <citation type="submission" date="2021-02" db="EMBL/GenBank/DDBJ databases">
        <authorList>
            <person name="Nowell W R."/>
        </authorList>
    </citation>
    <scope>NUCLEOTIDE SEQUENCE</scope>
</reference>
<protein>
    <submittedName>
        <fullName evidence="3">Uncharacterized protein</fullName>
    </submittedName>
</protein>
<sequence>MSILTFAAFLLVAIVETTRGSCKYNGIPCGSTDSFTWCCPKVKTCGSSFGTCVNRPFPAWVITLIIISSPILIIICCIICTIINTKNSRRVSNISTDVEPFTITQSRTLFRGRSPPPFMEDSPPSYEMAMASNLQKPNMQRTDILDESNNSFHSHHNNRNV</sequence>
<keyword evidence="1" id="KW-0472">Membrane</keyword>
<dbReference type="EMBL" id="CAJNOU010000929">
    <property type="protein sequence ID" value="CAF1117670.1"/>
    <property type="molecule type" value="Genomic_DNA"/>
</dbReference>
<feature type="signal peptide" evidence="2">
    <location>
        <begin position="1"/>
        <end position="20"/>
    </location>
</feature>
<feature type="transmembrane region" description="Helical" evidence="1">
    <location>
        <begin position="57"/>
        <end position="83"/>
    </location>
</feature>
<gene>
    <name evidence="3" type="ORF">SEV965_LOCUS16730</name>
</gene>
<dbReference type="AlphaFoldDB" id="A0A814QC88"/>
<evidence type="ECO:0000313" key="4">
    <source>
        <dbReference type="Proteomes" id="UP000663889"/>
    </source>
</evidence>
<accession>A0A814QC88</accession>
<dbReference type="Proteomes" id="UP000663889">
    <property type="component" value="Unassembled WGS sequence"/>
</dbReference>
<evidence type="ECO:0000256" key="1">
    <source>
        <dbReference type="SAM" id="Phobius"/>
    </source>
</evidence>
<feature type="chain" id="PRO_5032464434" evidence="2">
    <location>
        <begin position="21"/>
        <end position="161"/>
    </location>
</feature>
<name>A0A814QC88_9BILA</name>
<keyword evidence="1" id="KW-1133">Transmembrane helix</keyword>